<keyword evidence="3" id="KW-1133">Transmembrane helix</keyword>
<evidence type="ECO:0000259" key="4">
    <source>
        <dbReference type="Pfam" id="PF07940"/>
    </source>
</evidence>
<dbReference type="Gene3D" id="2.70.98.70">
    <property type="match status" value="1"/>
</dbReference>
<evidence type="ECO:0000256" key="2">
    <source>
        <dbReference type="SAM" id="MobiDB-lite"/>
    </source>
</evidence>
<feature type="domain" description="Heparinase II/III-like C-terminal" evidence="4">
    <location>
        <begin position="551"/>
        <end position="750"/>
    </location>
</feature>
<evidence type="ECO:0000256" key="3">
    <source>
        <dbReference type="SAM" id="Phobius"/>
    </source>
</evidence>
<dbReference type="Pfam" id="PF07940">
    <property type="entry name" value="Hepar_II_III_C"/>
    <property type="match status" value="1"/>
</dbReference>
<keyword evidence="3" id="KW-0472">Membrane</keyword>
<gene>
    <name evidence="5" type="ORF">BMF94_3364</name>
</gene>
<dbReference type="EMBL" id="PJQD01000035">
    <property type="protein sequence ID" value="POY73823.1"/>
    <property type="molecule type" value="Genomic_DNA"/>
</dbReference>
<keyword evidence="3" id="KW-0812">Transmembrane</keyword>
<reference evidence="5 6" key="1">
    <citation type="journal article" date="2018" name="Front. Microbiol.">
        <title>Prospects for Fungal Bioremediation of Acidic Radioactive Waste Sites: Characterization and Genome Sequence of Rhodotorula taiwanensis MD1149.</title>
        <authorList>
            <person name="Tkavc R."/>
            <person name="Matrosova V.Y."/>
            <person name="Grichenko O.E."/>
            <person name="Gostincar C."/>
            <person name="Volpe R.P."/>
            <person name="Klimenkova P."/>
            <person name="Gaidamakova E.K."/>
            <person name="Zhou C.E."/>
            <person name="Stewart B.J."/>
            <person name="Lyman M.G."/>
            <person name="Malfatti S.A."/>
            <person name="Rubinfeld B."/>
            <person name="Courtot M."/>
            <person name="Singh J."/>
            <person name="Dalgard C.L."/>
            <person name="Hamilton T."/>
            <person name="Frey K.G."/>
            <person name="Gunde-Cimerman N."/>
            <person name="Dugan L."/>
            <person name="Daly M.J."/>
        </authorList>
    </citation>
    <scope>NUCLEOTIDE SEQUENCE [LARGE SCALE GENOMIC DNA]</scope>
    <source>
        <strain evidence="5 6">MD1149</strain>
    </source>
</reference>
<proteinExistence type="predicted"/>
<comment type="subcellular location">
    <subcellularLocation>
        <location evidence="1">Cell envelope</location>
    </subcellularLocation>
</comment>
<dbReference type="InterPro" id="IPR012480">
    <property type="entry name" value="Hepar_II_III_C"/>
</dbReference>
<dbReference type="PANTHER" id="PTHR38045:SF1">
    <property type="entry name" value="HEPARINASE II_III-LIKE PROTEIN"/>
    <property type="match status" value="1"/>
</dbReference>
<dbReference type="STRING" id="741276.A0A2S5BAN2"/>
<evidence type="ECO:0000313" key="5">
    <source>
        <dbReference type="EMBL" id="POY73823.1"/>
    </source>
</evidence>
<feature type="compositionally biased region" description="Low complexity" evidence="2">
    <location>
        <begin position="85"/>
        <end position="103"/>
    </location>
</feature>
<feature type="transmembrane region" description="Helical" evidence="3">
    <location>
        <begin position="54"/>
        <end position="75"/>
    </location>
</feature>
<accession>A0A2S5BAN2</accession>
<dbReference type="SUPFAM" id="SSF48230">
    <property type="entry name" value="Chondroitin AC/alginate lyase"/>
    <property type="match status" value="1"/>
</dbReference>
<dbReference type="Proteomes" id="UP000237144">
    <property type="component" value="Unassembled WGS sequence"/>
</dbReference>
<evidence type="ECO:0000313" key="6">
    <source>
        <dbReference type="Proteomes" id="UP000237144"/>
    </source>
</evidence>
<feature type="region of interest" description="Disordered" evidence="2">
    <location>
        <begin position="85"/>
        <end position="119"/>
    </location>
</feature>
<keyword evidence="6" id="KW-1185">Reference proteome</keyword>
<sequence length="828" mass="90383">MYRQSADSAVPLQTFNYQQAPGQESYADLHNKQGQYPTGSSNVKRNGGRRKWPWVLGAILALVIILGAVLGGVFGSRAANNNNKNNSANGGNANAAAAGTSGAVDPASRTKGSGNEAVVPTATDAYGNPLYPTTTGSAVIAQPTVVSNAALQCPKEDTSGYSLTSPKKTHPLLIATETKWNCLPGLIEADSYMSYWNQTAFINATKFYNEPPVLYIADGGLGGSGLLDPARRVQQRIKHWAYAYKLSNDTKWVDRTWQELLVASGNTSTYYGQNNTNGDVWNCQQHFLDCAEYTEAFALAYDWMYDAWNQTQRDGIMWSIINKGLSFGLNVFEAPTGAGANYQWWSSVDGNWNCVCNKGMTMGALAIINEDPTNSAAKMLTYTVPNANAYCSYSPSPDGTWAETPNYWYFGTYSHVEMAASLLSATGSTQNLLDSNPGMKDSAKYHMYVTGLQGMFDYGDAGPNKYTATANGIMFYGDQYARARCCWERGLTRNYLAGIPAYTLFQRDRGDAPEPMSLLYYNPQVKGEFWDGLALDNYFSNATDGWFSARSSWTDQQGTYIAMKAGGLLGHQTHGDLDAGDFVLDAMGQRWAGELGSGDYLSNGYFSSEDQASARWLYYRKRTEGQNTFTINDNNQVVTGIPTHQYGSTGESQDALDYAPANSSTVFFTTDLSEMYNSTTSAKRGIRYLNGRRQVLLRDEINTSGTIQWRMHTNATVTLSDNNMTASLALGGETLVATLRSPSGAAFSTQEPAARLSSDPTTTVNNGQTWNMSPDQPNPGVTVLMIELAAGDQTIEVLFNPQWSGWSQSSYVNPPSIALASWSLTSHE</sequence>
<evidence type="ECO:0000256" key="1">
    <source>
        <dbReference type="ARBA" id="ARBA00004196"/>
    </source>
</evidence>
<dbReference type="AlphaFoldDB" id="A0A2S5BAN2"/>
<dbReference type="Gene3D" id="1.50.10.100">
    <property type="entry name" value="Chondroitin AC/alginate lyase"/>
    <property type="match status" value="1"/>
</dbReference>
<dbReference type="OrthoDB" id="3476529at2759"/>
<dbReference type="PANTHER" id="PTHR38045">
    <property type="entry name" value="CHROMOSOME 1, WHOLE GENOME SHOTGUN SEQUENCE"/>
    <property type="match status" value="1"/>
</dbReference>
<protein>
    <recommendedName>
        <fullName evidence="4">Heparinase II/III-like C-terminal domain-containing protein</fullName>
    </recommendedName>
</protein>
<name>A0A2S5BAN2_9BASI</name>
<dbReference type="GO" id="GO:0016829">
    <property type="term" value="F:lyase activity"/>
    <property type="evidence" value="ECO:0007669"/>
    <property type="project" value="InterPro"/>
</dbReference>
<comment type="caution">
    <text evidence="5">The sequence shown here is derived from an EMBL/GenBank/DDBJ whole genome shotgun (WGS) entry which is preliminary data.</text>
</comment>
<organism evidence="5 6">
    <name type="scientific">Rhodotorula taiwanensis</name>
    <dbReference type="NCBI Taxonomy" id="741276"/>
    <lineage>
        <taxon>Eukaryota</taxon>
        <taxon>Fungi</taxon>
        <taxon>Dikarya</taxon>
        <taxon>Basidiomycota</taxon>
        <taxon>Pucciniomycotina</taxon>
        <taxon>Microbotryomycetes</taxon>
        <taxon>Sporidiobolales</taxon>
        <taxon>Sporidiobolaceae</taxon>
        <taxon>Rhodotorula</taxon>
    </lineage>
</organism>
<dbReference type="InterPro" id="IPR008929">
    <property type="entry name" value="Chondroitin_lyas"/>
</dbReference>